<evidence type="ECO:0000256" key="4">
    <source>
        <dbReference type="ARBA" id="ARBA00022729"/>
    </source>
</evidence>
<evidence type="ECO:0000313" key="7">
    <source>
        <dbReference type="EnsemblMetazoa" id="ASTEI00446-PA"/>
    </source>
</evidence>
<sequence length="316" mass="34427">MCYRGRNSSKSVKMKWTGCIVAVVCCVVLAGSVDGGVLHWWNRWWKFYRHPFVSSSLIFEDCGTKYDVISINLSSCATAPCTMHRGANITVKAEFSSNGATTDSVLKHEAYFILNSVKTQAVITPTTCEGSVCPLQGTHGLLFSANVYVNADLPPYTCIFGFPSTTMQLLTIAFVISFSNLVIADVVTVQQCTEGSLPVSVDVTGCRSTPCELPKGQDAAVLVDFTADRHLTALVPRVHASFGGMTVPFELPDDRKDACQWLVGGMCPVSRDEDVTYELRLPVLAVYPSLSLTVELKLVDQDSKVVTCFQLQAKVV</sequence>
<feature type="domain" description="MD-2-related lipid-recognition" evidence="6">
    <location>
        <begin position="189"/>
        <end position="313"/>
    </location>
</feature>
<dbReference type="VEuPathDB" id="VectorBase:ASTEI20_035338"/>
<protein>
    <recommendedName>
        <fullName evidence="6">MD-2-related lipid-recognition domain-containing protein</fullName>
    </recommendedName>
</protein>
<dbReference type="SUPFAM" id="SSF81296">
    <property type="entry name" value="E set domains"/>
    <property type="match status" value="2"/>
</dbReference>
<evidence type="ECO:0000256" key="2">
    <source>
        <dbReference type="ARBA" id="ARBA00006370"/>
    </source>
</evidence>
<evidence type="ECO:0000256" key="5">
    <source>
        <dbReference type="ARBA" id="ARBA00023157"/>
    </source>
</evidence>
<dbReference type="InterPro" id="IPR033916">
    <property type="entry name" value="ML_Npc2-like"/>
</dbReference>
<dbReference type="SMART" id="SM00737">
    <property type="entry name" value="ML"/>
    <property type="match status" value="2"/>
</dbReference>
<dbReference type="GO" id="GO:0032367">
    <property type="term" value="P:intracellular cholesterol transport"/>
    <property type="evidence" value="ECO:0007669"/>
    <property type="project" value="InterPro"/>
</dbReference>
<dbReference type="STRING" id="30069.A0A182XW60"/>
<evidence type="ECO:0000259" key="6">
    <source>
        <dbReference type="SMART" id="SM00737"/>
    </source>
</evidence>
<comment type="subcellular location">
    <subcellularLocation>
        <location evidence="1">Secreted</location>
    </subcellularLocation>
</comment>
<name>A0A182XW60_ANOST</name>
<dbReference type="GO" id="GO:0032934">
    <property type="term" value="F:sterol binding"/>
    <property type="evidence" value="ECO:0007669"/>
    <property type="project" value="InterPro"/>
</dbReference>
<evidence type="ECO:0000256" key="3">
    <source>
        <dbReference type="ARBA" id="ARBA00022525"/>
    </source>
</evidence>
<dbReference type="PANTHER" id="PTHR11306:SF36">
    <property type="entry name" value="NIEMANN-PICK TYPE C-2C-RELATED"/>
    <property type="match status" value="1"/>
</dbReference>
<dbReference type="Gene3D" id="2.60.40.770">
    <property type="match status" value="2"/>
</dbReference>
<dbReference type="VEuPathDB" id="VectorBase:ASTEI20_034029"/>
<dbReference type="PANTHER" id="PTHR11306">
    <property type="entry name" value="NIEMANN PICK TYPE C2 PROTEIN NPC2-RELATED"/>
    <property type="match status" value="1"/>
</dbReference>
<evidence type="ECO:0000313" key="8">
    <source>
        <dbReference type="Proteomes" id="UP000076408"/>
    </source>
</evidence>
<keyword evidence="3" id="KW-0964">Secreted</keyword>
<feature type="domain" description="MD-2-related lipid-recognition" evidence="6">
    <location>
        <begin position="59"/>
        <end position="176"/>
    </location>
</feature>
<dbReference type="VEuPathDB" id="VectorBase:ASTE004195"/>
<comment type="similarity">
    <text evidence="2">Belongs to the NPC2 family.</text>
</comment>
<dbReference type="Proteomes" id="UP000076408">
    <property type="component" value="Unassembled WGS sequence"/>
</dbReference>
<dbReference type="VEuPathDB" id="VectorBase:ASTEI00446"/>
<keyword evidence="4" id="KW-0732">Signal</keyword>
<dbReference type="InterPro" id="IPR003172">
    <property type="entry name" value="ML_dom"/>
</dbReference>
<dbReference type="CDD" id="cd00916">
    <property type="entry name" value="Npc2_like"/>
    <property type="match status" value="1"/>
</dbReference>
<dbReference type="VEuPathDB" id="VectorBase:ASTE004194"/>
<reference evidence="7" key="2">
    <citation type="submission" date="2020-05" db="UniProtKB">
        <authorList>
            <consortium name="EnsemblMetazoa"/>
        </authorList>
    </citation>
    <scope>IDENTIFICATION</scope>
    <source>
        <strain evidence="7">Indian</strain>
    </source>
</reference>
<proteinExistence type="inferred from homology"/>
<dbReference type="Pfam" id="PF02221">
    <property type="entry name" value="E1_DerP2_DerF2"/>
    <property type="match status" value="1"/>
</dbReference>
<dbReference type="EnsemblMetazoa" id="ASTEI00446-RA">
    <property type="protein sequence ID" value="ASTEI00446-PA"/>
    <property type="gene ID" value="ASTEI00446"/>
</dbReference>
<dbReference type="AlphaFoldDB" id="A0A182XW60"/>
<dbReference type="GO" id="GO:0005576">
    <property type="term" value="C:extracellular region"/>
    <property type="evidence" value="ECO:0007669"/>
    <property type="project" value="UniProtKB-SubCell"/>
</dbReference>
<keyword evidence="5" id="KW-1015">Disulfide bond</keyword>
<keyword evidence="8" id="KW-1185">Reference proteome</keyword>
<evidence type="ECO:0000256" key="1">
    <source>
        <dbReference type="ARBA" id="ARBA00004613"/>
    </source>
</evidence>
<reference evidence="8" key="1">
    <citation type="journal article" date="2014" name="Genome Biol.">
        <title>Genome analysis of a major urban malaria vector mosquito, Anopheles stephensi.</title>
        <authorList>
            <person name="Jiang X."/>
            <person name="Peery A."/>
            <person name="Hall A.B."/>
            <person name="Sharma A."/>
            <person name="Chen X.G."/>
            <person name="Waterhouse R.M."/>
            <person name="Komissarov A."/>
            <person name="Riehle M.M."/>
            <person name="Shouche Y."/>
            <person name="Sharakhova M.V."/>
            <person name="Lawson D."/>
            <person name="Pakpour N."/>
            <person name="Arensburger P."/>
            <person name="Davidson V.L."/>
            <person name="Eiglmeier K."/>
            <person name="Emrich S."/>
            <person name="George P."/>
            <person name="Kennedy R.C."/>
            <person name="Mane S.P."/>
            <person name="Maslen G."/>
            <person name="Oringanje C."/>
            <person name="Qi Y."/>
            <person name="Settlage R."/>
            <person name="Tojo M."/>
            <person name="Tubio J.M."/>
            <person name="Unger M.F."/>
            <person name="Wang B."/>
            <person name="Vernick K.D."/>
            <person name="Ribeiro J.M."/>
            <person name="James A.A."/>
            <person name="Michel K."/>
            <person name="Riehle M.A."/>
            <person name="Luckhart S."/>
            <person name="Sharakhov I.V."/>
            <person name="Tu Z."/>
        </authorList>
    </citation>
    <scope>NUCLEOTIDE SEQUENCE [LARGE SCALE GENOMIC DNA]</scope>
    <source>
        <strain evidence="8">Indian</strain>
    </source>
</reference>
<organism evidence="7 8">
    <name type="scientific">Anopheles stephensi</name>
    <name type="common">Indo-Pakistan malaria mosquito</name>
    <dbReference type="NCBI Taxonomy" id="30069"/>
    <lineage>
        <taxon>Eukaryota</taxon>
        <taxon>Metazoa</taxon>
        <taxon>Ecdysozoa</taxon>
        <taxon>Arthropoda</taxon>
        <taxon>Hexapoda</taxon>
        <taxon>Insecta</taxon>
        <taxon>Pterygota</taxon>
        <taxon>Neoptera</taxon>
        <taxon>Endopterygota</taxon>
        <taxon>Diptera</taxon>
        <taxon>Nematocera</taxon>
        <taxon>Culicoidea</taxon>
        <taxon>Culicidae</taxon>
        <taxon>Anophelinae</taxon>
        <taxon>Anopheles</taxon>
    </lineage>
</organism>
<dbReference type="InterPro" id="IPR039670">
    <property type="entry name" value="NPC2-like"/>
</dbReference>
<accession>A0A182XW60</accession>
<dbReference type="InterPro" id="IPR014756">
    <property type="entry name" value="Ig_E-set"/>
</dbReference>